<reference evidence="3" key="1">
    <citation type="submission" date="2016-10" db="EMBL/GenBank/DDBJ databases">
        <authorList>
            <person name="de Groot N.N."/>
        </authorList>
    </citation>
    <scope>NUCLEOTIDE SEQUENCE [LARGE SCALE GENOMIC DNA]</scope>
    <source>
        <strain evidence="3">CCBAU85039</strain>
    </source>
</reference>
<dbReference type="EMBL" id="FNXB01000045">
    <property type="protein sequence ID" value="SEI17658.1"/>
    <property type="molecule type" value="Genomic_DNA"/>
</dbReference>
<gene>
    <name evidence="3" type="ORF">RTCCBAU85039_5679</name>
    <name evidence="4" type="ORF">SAMN05216228_103539</name>
</gene>
<dbReference type="PANTHER" id="PTHR23150">
    <property type="entry name" value="SULFATASE MODIFYING FACTOR 1, 2"/>
    <property type="match status" value="1"/>
</dbReference>
<dbReference type="AlphaFoldDB" id="A0A1H8UN31"/>
<proteinExistence type="predicted"/>
<dbReference type="InterPro" id="IPR051043">
    <property type="entry name" value="Sulfatase_Mod_Factor_Kinase"/>
</dbReference>
<dbReference type="GO" id="GO:0120147">
    <property type="term" value="F:formylglycine-generating oxidase activity"/>
    <property type="evidence" value="ECO:0007669"/>
    <property type="project" value="TreeGrafter"/>
</dbReference>
<keyword evidence="6" id="KW-1185">Reference proteome</keyword>
<dbReference type="EMBL" id="FOCV01000035">
    <property type="protein sequence ID" value="SEP04630.1"/>
    <property type="molecule type" value="Genomic_DNA"/>
</dbReference>
<dbReference type="InterPro" id="IPR042095">
    <property type="entry name" value="SUMF_sf"/>
</dbReference>
<dbReference type="Proteomes" id="UP000198939">
    <property type="component" value="Unassembled WGS sequence"/>
</dbReference>
<dbReference type="STRING" id="501024.RTCCBAU85039_5679"/>
<reference evidence="5" key="2">
    <citation type="submission" date="2016-10" db="EMBL/GenBank/DDBJ databases">
        <authorList>
            <person name="Wibberg D."/>
        </authorList>
    </citation>
    <scope>NUCLEOTIDE SEQUENCE [LARGE SCALE GENOMIC DNA]</scope>
</reference>
<feature type="region of interest" description="Disordered" evidence="1">
    <location>
        <begin position="163"/>
        <end position="209"/>
    </location>
</feature>
<dbReference type="Gene3D" id="3.90.1580.10">
    <property type="entry name" value="paralog of FGE (formylglycine-generating enzyme)"/>
    <property type="match status" value="1"/>
</dbReference>
<organism evidence="3 5">
    <name type="scientific">Rhizobium tibeticum</name>
    <dbReference type="NCBI Taxonomy" id="501024"/>
    <lineage>
        <taxon>Bacteria</taxon>
        <taxon>Pseudomonadati</taxon>
        <taxon>Pseudomonadota</taxon>
        <taxon>Alphaproteobacteria</taxon>
        <taxon>Hyphomicrobiales</taxon>
        <taxon>Rhizobiaceae</taxon>
        <taxon>Rhizobium/Agrobacterium group</taxon>
        <taxon>Rhizobium</taxon>
    </lineage>
</organism>
<evidence type="ECO:0000313" key="4">
    <source>
        <dbReference type="EMBL" id="SEP04630.1"/>
    </source>
</evidence>
<dbReference type="SUPFAM" id="SSF56436">
    <property type="entry name" value="C-type lectin-like"/>
    <property type="match status" value="1"/>
</dbReference>
<dbReference type="Proteomes" id="UP000183063">
    <property type="component" value="Unassembled WGS sequence"/>
</dbReference>
<protein>
    <submittedName>
        <fullName evidence="3">Formylglycine-generating sulfatase enzyme</fullName>
    </submittedName>
    <submittedName>
        <fullName evidence="4">Sulfatase-modifying factor enzyme 1</fullName>
    </submittedName>
</protein>
<feature type="domain" description="Sulfatase-modifying factor enzyme-like" evidence="2">
    <location>
        <begin position="16"/>
        <end position="65"/>
    </location>
</feature>
<evidence type="ECO:0000256" key="1">
    <source>
        <dbReference type="SAM" id="MobiDB-lite"/>
    </source>
</evidence>
<sequence>MNPDCKLIANTSEGTFPTMSTKPAGANRTSPVGSFPANGYGIYDINGNVWEWTSDHWSTRHPEAAAKPCCIPKNPRGGEREACFDPRDRKYEFQGGAESRLASLRPELLPTLPSGRPSCGTGGHLHQPCWLQMRQANQNLTPPTTASPVRWPSMRVSSRCQRARVEFTSRPPGRRTPLKRSVETSSQLNVHPSPIPPPRDLRGGNRFLQPRVRRYLSSKMAAVSDSGKPGTGRP</sequence>
<evidence type="ECO:0000313" key="3">
    <source>
        <dbReference type="EMBL" id="SEI17658.1"/>
    </source>
</evidence>
<accession>A0A1H8UN31</accession>
<reference evidence="4 6" key="3">
    <citation type="submission" date="2016-10" db="EMBL/GenBank/DDBJ databases">
        <authorList>
            <person name="Varghese N."/>
            <person name="Submissions S."/>
        </authorList>
    </citation>
    <scope>NUCLEOTIDE SEQUENCE [LARGE SCALE GENOMIC DNA]</scope>
    <source>
        <strain evidence="4 6">CGMCC 1.7071</strain>
    </source>
</reference>
<evidence type="ECO:0000259" key="2">
    <source>
        <dbReference type="Pfam" id="PF03781"/>
    </source>
</evidence>
<dbReference type="Pfam" id="PF03781">
    <property type="entry name" value="FGE-sulfatase"/>
    <property type="match status" value="1"/>
</dbReference>
<evidence type="ECO:0000313" key="5">
    <source>
        <dbReference type="Proteomes" id="UP000183063"/>
    </source>
</evidence>
<dbReference type="PANTHER" id="PTHR23150:SF19">
    <property type="entry name" value="FORMYLGLYCINE-GENERATING ENZYME"/>
    <property type="match status" value="1"/>
</dbReference>
<dbReference type="InterPro" id="IPR016187">
    <property type="entry name" value="CTDL_fold"/>
</dbReference>
<name>A0A1H8UN31_9HYPH</name>
<dbReference type="InterPro" id="IPR005532">
    <property type="entry name" value="SUMF_dom"/>
</dbReference>
<evidence type="ECO:0000313" key="6">
    <source>
        <dbReference type="Proteomes" id="UP000198939"/>
    </source>
</evidence>